<protein>
    <submittedName>
        <fullName evidence="2">Uncharacterized protein</fullName>
    </submittedName>
</protein>
<dbReference type="Proteomes" id="UP001159363">
    <property type="component" value="Chromosome 10"/>
</dbReference>
<comment type="caution">
    <text evidence="2">The sequence shown here is derived from an EMBL/GenBank/DDBJ whole genome shotgun (WGS) entry which is preliminary data.</text>
</comment>
<reference evidence="2 3" key="1">
    <citation type="submission" date="2023-02" db="EMBL/GenBank/DDBJ databases">
        <title>LHISI_Scaffold_Assembly.</title>
        <authorList>
            <person name="Stuart O.P."/>
            <person name="Cleave R."/>
            <person name="Magrath M.J.L."/>
            <person name="Mikheyev A.S."/>
        </authorList>
    </citation>
    <scope>NUCLEOTIDE SEQUENCE [LARGE SCALE GENOMIC DNA]</scope>
    <source>
        <strain evidence="2">Daus_M_001</strain>
        <tissue evidence="2">Leg muscle</tissue>
    </source>
</reference>
<feature type="region of interest" description="Disordered" evidence="1">
    <location>
        <begin position="32"/>
        <end position="54"/>
    </location>
</feature>
<name>A0ABQ9GKD0_9NEOP</name>
<sequence length="559" mass="61854">MKHSSLTTLTTLAEISADGRAIRRRITLTRLSRPRIGRRGRTEDPRENPPTSGIIQHDSYVLKCRSDRAVGRTQFALASVSFGATVAERLGSSPPTQANRAQSPTWSLDGLSWGSPVSPPLHSGTAPYSPRLTLISSQEHIVKSRPNLFTHSPSLATGRSHELSLSDSSTRSGFSSSREKKIYHSRILLRNVTELRVYRGAGKNKIKYPARTFPHLSVSIFWPALSGMVCSYVSPYTSPPLPSLSKTACRPPPPLQNPSPYHDAPFFLWQSVQRGSKTAERHLGDGEICIATASSNTPLSAHASGNIETSMLSLDMETDIQMQLQKFLVMFPPFIPLSVVESEEGSKIAVDSTQVASSAVTNPLPFSHAITLASAHDLLPYIACFGTPPRERERERENILVPWVYPPPLPPAQKFSPAHLKMEDILNVEEPISYENAITNTEIHVYESFRAGLYIFTSEIRISIQNHYIYTLPSKSSLRFRGTIKKITDASNPAIKKMARIGILHLINRIAYLLMLNGVKIDQTRDVGITCTINNYLSGTANDLYTGIMAGWVVITHYK</sequence>
<proteinExistence type="predicted"/>
<organism evidence="2 3">
    <name type="scientific">Dryococelus australis</name>
    <dbReference type="NCBI Taxonomy" id="614101"/>
    <lineage>
        <taxon>Eukaryota</taxon>
        <taxon>Metazoa</taxon>
        <taxon>Ecdysozoa</taxon>
        <taxon>Arthropoda</taxon>
        <taxon>Hexapoda</taxon>
        <taxon>Insecta</taxon>
        <taxon>Pterygota</taxon>
        <taxon>Neoptera</taxon>
        <taxon>Polyneoptera</taxon>
        <taxon>Phasmatodea</taxon>
        <taxon>Verophasmatodea</taxon>
        <taxon>Anareolatae</taxon>
        <taxon>Phasmatidae</taxon>
        <taxon>Eurycanthinae</taxon>
        <taxon>Dryococelus</taxon>
    </lineage>
</organism>
<dbReference type="EMBL" id="JARBHB010000011">
    <property type="protein sequence ID" value="KAJ8872469.1"/>
    <property type="molecule type" value="Genomic_DNA"/>
</dbReference>
<keyword evidence="3" id="KW-1185">Reference proteome</keyword>
<evidence type="ECO:0000313" key="2">
    <source>
        <dbReference type="EMBL" id="KAJ8872469.1"/>
    </source>
</evidence>
<gene>
    <name evidence="2" type="ORF">PR048_026075</name>
</gene>
<evidence type="ECO:0000256" key="1">
    <source>
        <dbReference type="SAM" id="MobiDB-lite"/>
    </source>
</evidence>
<feature type="region of interest" description="Disordered" evidence="1">
    <location>
        <begin position="152"/>
        <end position="171"/>
    </location>
</feature>
<evidence type="ECO:0000313" key="3">
    <source>
        <dbReference type="Proteomes" id="UP001159363"/>
    </source>
</evidence>
<accession>A0ABQ9GKD0</accession>